<dbReference type="Pfam" id="PF04453">
    <property type="entry name" value="LptD"/>
    <property type="match status" value="1"/>
</dbReference>
<feature type="domain" description="LptD C-terminal" evidence="3">
    <location>
        <begin position="328"/>
        <end position="744"/>
    </location>
</feature>
<evidence type="ECO:0000256" key="2">
    <source>
        <dbReference type="SAM" id="MobiDB-lite"/>
    </source>
</evidence>
<dbReference type="InterPro" id="IPR050218">
    <property type="entry name" value="LptD"/>
</dbReference>
<dbReference type="EMBL" id="CP146369">
    <property type="protein sequence ID" value="WWT56424.1"/>
    <property type="molecule type" value="Genomic_DNA"/>
</dbReference>
<sequence length="823" mass="90408" precursor="true">MGALRLRLLTGAALVIGAPLSQPAFAQAAQAQEAPASASAQPAAATPQTPGADGLTPDAVFVDADSAQRQGDVVSAQGSPEDRVMARFQDHSLRAQDVTYDLQSRIATASGDAELTAPDGSVVHAERIELDSDLKAGVAVDLATRLSNGSSLMAATAVRRSETVSELNNVIFTPCPICTVDGAAKTPSVSIQASKAVQNEELRAILYRDVVFRLGGVPIFYLPAFSHPDPTVDRASGFLVPWGDYQSGRGVSLEIPYLHVISPSEDVLVSPQFNTRVAPMLNLQWRKRFTDGVIVARGGATYGRSFGDFDLDGDGRAESNVRFGDKTTRSYLLAHGAFDPDGPWRWGFTAERVSDKTLFDRYDVRDAYQDNGLYYGDSRRLISQIYAERQTERSYLSVAAFAMQSLRLDPSYSDTDFRDSSGYLVFEDDNTLPLVAPLIEARWEPEGPVFGGRLRLRGSAVALTRDAYVGFPTLAPELIPGGPTDGLPGVDSRRITGQAEWRRVMISPIGLRWEPFVDLRADFYSVDDLPPSLGVEDQTHARARTSAGVDVSYPLYRRLSASSDLILEPMAQLSISNKADLDPLIPNEDSQITELDHLSLFRMDRFPGYDLLEGGLRFTAGARATLRWDDVRSASLFIGRSMRADDQDEYLTPIPDDPTRLYDPSGLASRTSDWVVQGTFNPSDRMRGWFHATVDGNGEIRRAEATVDGRWGRRNLASVSYIVDRSNPLGGPENRNYEFVQLSGHQFVYGNWGVAVTGIADLERDIITRSEVGLLFDDDCFRIELGWRRDNTRVRPTGPAEGVYIRLNLATFGASGYDRNDMR</sequence>
<evidence type="ECO:0000259" key="3">
    <source>
        <dbReference type="Pfam" id="PF04453"/>
    </source>
</evidence>
<dbReference type="RefSeq" id="WP_338578601.1">
    <property type="nucleotide sequence ID" value="NZ_CP146369.1"/>
</dbReference>
<feature type="region of interest" description="Disordered" evidence="2">
    <location>
        <begin position="36"/>
        <end position="58"/>
    </location>
</feature>
<feature type="signal peptide" evidence="1">
    <location>
        <begin position="1"/>
        <end position="26"/>
    </location>
</feature>
<feature type="compositionally biased region" description="Low complexity" evidence="2">
    <location>
        <begin position="36"/>
        <end position="52"/>
    </location>
</feature>
<reference evidence="4 5" key="1">
    <citation type="submission" date="2024-02" db="EMBL/GenBank/DDBJ databases">
        <title>Distribution and functional of Brevundimonas-related endobacteria within Verticillium dahliae.</title>
        <authorList>
            <person name="Zeng H."/>
        </authorList>
    </citation>
    <scope>NUCLEOTIDE SEQUENCE [LARGE SCALE GENOMIC DNA]</scope>
    <source>
        <strain evidence="4 5">TRM 44200</strain>
    </source>
</reference>
<keyword evidence="1" id="KW-0472">Membrane</keyword>
<proteinExistence type="inferred from homology"/>
<dbReference type="InterPro" id="IPR020889">
    <property type="entry name" value="LipoPS_assembly_LptD"/>
</dbReference>
<comment type="similarity">
    <text evidence="1">Belongs to the LptD family.</text>
</comment>
<evidence type="ECO:0000256" key="1">
    <source>
        <dbReference type="HAMAP-Rule" id="MF_01411"/>
    </source>
</evidence>
<keyword evidence="1" id="KW-0998">Cell outer membrane</keyword>
<evidence type="ECO:0000313" key="4">
    <source>
        <dbReference type="EMBL" id="WWT56424.1"/>
    </source>
</evidence>
<comment type="subunit">
    <text evidence="1">Component of the lipopolysaccharide transport and assembly complex.</text>
</comment>
<gene>
    <name evidence="1 4" type="primary">lptD</name>
    <name evidence="4" type="ORF">V8J38_07120</name>
</gene>
<comment type="caution">
    <text evidence="1">Lacks conserved residue(s) required for the propagation of feature annotation.</text>
</comment>
<dbReference type="InterPro" id="IPR007543">
    <property type="entry name" value="LptD_C"/>
</dbReference>
<dbReference type="PANTHER" id="PTHR30189:SF1">
    <property type="entry name" value="LPS-ASSEMBLY PROTEIN LPTD"/>
    <property type="match status" value="1"/>
</dbReference>
<name>A0ABZ2IJE0_9CAUL</name>
<evidence type="ECO:0000313" key="5">
    <source>
        <dbReference type="Proteomes" id="UP001363460"/>
    </source>
</evidence>
<keyword evidence="5" id="KW-1185">Reference proteome</keyword>
<dbReference type="PANTHER" id="PTHR30189">
    <property type="entry name" value="LPS-ASSEMBLY PROTEIN"/>
    <property type="match status" value="1"/>
</dbReference>
<accession>A0ABZ2IJE0</accession>
<feature type="chain" id="PRO_5044927243" description="LPS-assembly protein LptD" evidence="1">
    <location>
        <begin position="27"/>
        <end position="823"/>
    </location>
</feature>
<keyword evidence="1" id="KW-0732">Signal</keyword>
<dbReference type="HAMAP" id="MF_01411">
    <property type="entry name" value="LPS_assembly_LptD"/>
    <property type="match status" value="1"/>
</dbReference>
<comment type="subcellular location">
    <subcellularLocation>
        <location evidence="1">Cell outer membrane</location>
    </subcellularLocation>
</comment>
<comment type="function">
    <text evidence="1">Involved in the assembly of lipopolysaccharide (LPS) at the surface of the outer membrane.</text>
</comment>
<organism evidence="4 5">
    <name type="scientific">Brevundimonas olei</name>
    <dbReference type="NCBI Taxonomy" id="657642"/>
    <lineage>
        <taxon>Bacteria</taxon>
        <taxon>Pseudomonadati</taxon>
        <taxon>Pseudomonadota</taxon>
        <taxon>Alphaproteobacteria</taxon>
        <taxon>Caulobacterales</taxon>
        <taxon>Caulobacteraceae</taxon>
        <taxon>Brevundimonas</taxon>
    </lineage>
</organism>
<protein>
    <recommendedName>
        <fullName evidence="1">LPS-assembly protein LptD</fullName>
    </recommendedName>
</protein>
<dbReference type="Proteomes" id="UP001363460">
    <property type="component" value="Chromosome"/>
</dbReference>